<keyword evidence="1" id="KW-0255">Endonuclease</keyword>
<reference evidence="1 2" key="1">
    <citation type="submission" date="2021-09" db="EMBL/GenBank/DDBJ databases">
        <title>Lysobacter sp. 13A isolated from the river sediment.</title>
        <authorList>
            <person name="Liu H."/>
            <person name="Li S."/>
            <person name="Mao S."/>
        </authorList>
    </citation>
    <scope>NUCLEOTIDE SEQUENCE [LARGE SCALE GENOMIC DNA]</scope>
    <source>
        <strain evidence="1 2">13A</strain>
    </source>
</reference>
<sequence length="598" mass="65934">METKKVAAKGARPKKTVFPWHLGNTTLRNPFRLREGLKVLDNSPLQGNLTGKENESAFAMALDAAGVVDITRADDDVSDLGRKWRSAFTQLGLITPPIAEKQGDQAWVGPPYRITPSGARLLSATTGSAIQEQLLRVLAAYCIPNPWEPRYQFERFNPLRHALRLIQGVEAAGLEAKLTALEMAVIVPFTNGQSDLAAVIREIAALREERKKSTNKKKFDADAFKAMGARYSYKPGTFGDYADLNARYLKATGIFRASGRGIAIAVERKLLADLLAAQTDVPLDDRSYIQCLMEGGALPTDDRAAGKLYLDSLQAIAMARGLAVDVANRPQATAADISSLAHEVEEAIFEDKEATFALKQAEQWEEIILYIDAILTGKTYPAGEVDGEPRFISVPKQERPAYLEWVLWRAFLAIDSLVNAPGHARKFNVDQEFLPMGCASGGQPDMVFEFEDFVMVCEVTLTTHSRQEAAEGEPVRRHVAETVMEYGAKKKPVYGLFVAVKVDSNTAETFRIGSWYLPDDTRLTLDVVPITLEDFREFFRAVFTHGKVDVKHIRALLDACCADRAFCGGAPAWKATIGTHIREHIQAYSSTSEAADCT</sequence>
<dbReference type="GO" id="GO:0004519">
    <property type="term" value="F:endonuclease activity"/>
    <property type="evidence" value="ECO:0007669"/>
    <property type="project" value="UniProtKB-KW"/>
</dbReference>
<dbReference type="GO" id="GO:0016787">
    <property type="term" value="F:hydrolase activity"/>
    <property type="evidence" value="ECO:0007669"/>
    <property type="project" value="UniProtKB-KW"/>
</dbReference>
<dbReference type="EMBL" id="JAINZW010000002">
    <property type="protein sequence ID" value="MBZ4038833.1"/>
    <property type="molecule type" value="Genomic_DNA"/>
</dbReference>
<keyword evidence="1" id="KW-0378">Hydrolase</keyword>
<keyword evidence="1" id="KW-0540">Nuclease</keyword>
<dbReference type="CDD" id="cd22316">
    <property type="entry name" value="BspD6I-like"/>
    <property type="match status" value="1"/>
</dbReference>
<comment type="caution">
    <text evidence="1">The sequence shown here is derived from an EMBL/GenBank/DDBJ whole genome shotgun (WGS) entry which is preliminary data.</text>
</comment>
<dbReference type="Pfam" id="PF09491">
    <property type="entry name" value="RE_AlwI"/>
    <property type="match status" value="1"/>
</dbReference>
<evidence type="ECO:0000313" key="2">
    <source>
        <dbReference type="Proteomes" id="UP001430954"/>
    </source>
</evidence>
<dbReference type="RefSeq" id="WP_223675035.1">
    <property type="nucleotide sequence ID" value="NZ_JAINZW010000002.1"/>
</dbReference>
<dbReference type="Proteomes" id="UP001430954">
    <property type="component" value="Unassembled WGS sequence"/>
</dbReference>
<keyword evidence="2" id="KW-1185">Reference proteome</keyword>
<gene>
    <name evidence="1" type="ORF">K6753_04745</name>
</gene>
<dbReference type="Gene3D" id="3.40.91.50">
    <property type="match status" value="1"/>
</dbReference>
<name>A0ABS7T4P3_9GAMM</name>
<dbReference type="InterPro" id="IPR018573">
    <property type="entry name" value="Restrct_endonuc_II_AlwI"/>
</dbReference>
<proteinExistence type="predicted"/>
<organism evidence="1 2">
    <name type="scientific">Novilysobacter selenitireducens</name>
    <dbReference type="NCBI Taxonomy" id="2872639"/>
    <lineage>
        <taxon>Bacteria</taxon>
        <taxon>Pseudomonadati</taxon>
        <taxon>Pseudomonadota</taxon>
        <taxon>Gammaproteobacteria</taxon>
        <taxon>Lysobacterales</taxon>
        <taxon>Lysobacteraceae</taxon>
        <taxon>Novilysobacter</taxon>
    </lineage>
</organism>
<evidence type="ECO:0000313" key="1">
    <source>
        <dbReference type="EMBL" id="MBZ4038833.1"/>
    </source>
</evidence>
<protein>
    <submittedName>
        <fullName evidence="1">AlwI family type II restriction endonuclease</fullName>
        <ecNumber evidence="1">3.1.21.-</ecNumber>
    </submittedName>
</protein>
<dbReference type="EC" id="3.1.21.-" evidence="1"/>
<accession>A0ABS7T4P3</accession>